<feature type="domain" description="Wall-associated receptor kinase" evidence="7">
    <location>
        <begin position="164"/>
        <end position="219"/>
    </location>
</feature>
<gene>
    <name evidence="9" type="ORF">NE237_009514</name>
</gene>
<feature type="chain" id="PRO_5040343488" evidence="6">
    <location>
        <begin position="25"/>
        <end position="299"/>
    </location>
</feature>
<feature type="domain" description="Wall-associated receptor kinase galacturonan-binding" evidence="8">
    <location>
        <begin position="32"/>
        <end position="86"/>
    </location>
</feature>
<sequence>MGPPMVLNFFFLLIFFLCPTAISAFPVAKSGCQETCGNISVPYPFGMGNSNCYRDLIFKVICNDTYYNPPKLFWSNMEVVKISLLGQFRQLDYVGNDCYDSQGKSILRNNPYYIMFNNSFTFSDTENKFTALGCDTEAYFITNGSQSTSGCIMSCPNKQVLINGSCNGLGCCQTSIPKGFQYMNISVSSINNHIFVKDFNLCGYAFLVDYKWYNFSISDILNFNHYKDGTGFSRVPVVVDWAIPWETNITSCEAMKSQSTYACGSNSGCSVSKNSLGYSCNCFQGYQGNSYLQDGCQGK</sequence>
<dbReference type="GO" id="GO:0016020">
    <property type="term" value="C:membrane"/>
    <property type="evidence" value="ECO:0007669"/>
    <property type="project" value="UniProtKB-SubCell"/>
</dbReference>
<dbReference type="Pfam" id="PF08488">
    <property type="entry name" value="WAK"/>
    <property type="match status" value="1"/>
</dbReference>
<evidence type="ECO:0000256" key="5">
    <source>
        <dbReference type="ARBA" id="ARBA00023180"/>
    </source>
</evidence>
<dbReference type="EMBL" id="JAMYWD010000002">
    <property type="protein sequence ID" value="KAJ4978734.1"/>
    <property type="molecule type" value="Genomic_DNA"/>
</dbReference>
<dbReference type="Pfam" id="PF13947">
    <property type="entry name" value="GUB_WAK_bind"/>
    <property type="match status" value="1"/>
</dbReference>
<dbReference type="PANTHER" id="PTHR33491">
    <property type="entry name" value="OSJNBA0016N04.9 PROTEIN"/>
    <property type="match status" value="1"/>
</dbReference>
<name>A0A9Q0R0Q2_9MAGN</name>
<evidence type="ECO:0000313" key="9">
    <source>
        <dbReference type="EMBL" id="KAJ4978734.1"/>
    </source>
</evidence>
<evidence type="ECO:0000256" key="3">
    <source>
        <dbReference type="ARBA" id="ARBA00022729"/>
    </source>
</evidence>
<dbReference type="Proteomes" id="UP001141806">
    <property type="component" value="Unassembled WGS sequence"/>
</dbReference>
<proteinExistence type="predicted"/>
<dbReference type="AlphaFoldDB" id="A0A9Q0R0Q2"/>
<feature type="signal peptide" evidence="6">
    <location>
        <begin position="1"/>
        <end position="24"/>
    </location>
</feature>
<evidence type="ECO:0000313" key="10">
    <source>
        <dbReference type="Proteomes" id="UP001141806"/>
    </source>
</evidence>
<dbReference type="OrthoDB" id="4062651at2759"/>
<dbReference type="InterPro" id="IPR013695">
    <property type="entry name" value="WAK"/>
</dbReference>
<evidence type="ECO:0000256" key="4">
    <source>
        <dbReference type="ARBA" id="ARBA00023157"/>
    </source>
</evidence>
<keyword evidence="10" id="KW-1185">Reference proteome</keyword>
<dbReference type="InterPro" id="IPR025287">
    <property type="entry name" value="WAK_GUB"/>
</dbReference>
<evidence type="ECO:0000259" key="7">
    <source>
        <dbReference type="Pfam" id="PF08488"/>
    </source>
</evidence>
<protein>
    <submittedName>
        <fullName evidence="9">Uncharacterized protein</fullName>
    </submittedName>
</protein>
<evidence type="ECO:0000256" key="2">
    <source>
        <dbReference type="ARBA" id="ARBA00022679"/>
    </source>
</evidence>
<dbReference type="GO" id="GO:0004674">
    <property type="term" value="F:protein serine/threonine kinase activity"/>
    <property type="evidence" value="ECO:0007669"/>
    <property type="project" value="InterPro"/>
</dbReference>
<evidence type="ECO:0000259" key="8">
    <source>
        <dbReference type="Pfam" id="PF13947"/>
    </source>
</evidence>
<reference evidence="9" key="1">
    <citation type="journal article" date="2023" name="Plant J.">
        <title>The genome of the king protea, Protea cynaroides.</title>
        <authorList>
            <person name="Chang J."/>
            <person name="Duong T.A."/>
            <person name="Schoeman C."/>
            <person name="Ma X."/>
            <person name="Roodt D."/>
            <person name="Barker N."/>
            <person name="Li Z."/>
            <person name="Van de Peer Y."/>
            <person name="Mizrachi E."/>
        </authorList>
    </citation>
    <scope>NUCLEOTIDE SEQUENCE</scope>
    <source>
        <tissue evidence="9">Young leaves</tissue>
    </source>
</reference>
<keyword evidence="4" id="KW-1015">Disulfide bond</keyword>
<evidence type="ECO:0000256" key="6">
    <source>
        <dbReference type="SAM" id="SignalP"/>
    </source>
</evidence>
<dbReference type="GO" id="GO:0030247">
    <property type="term" value="F:polysaccharide binding"/>
    <property type="evidence" value="ECO:0007669"/>
    <property type="project" value="InterPro"/>
</dbReference>
<organism evidence="9 10">
    <name type="scientific">Protea cynaroides</name>
    <dbReference type="NCBI Taxonomy" id="273540"/>
    <lineage>
        <taxon>Eukaryota</taxon>
        <taxon>Viridiplantae</taxon>
        <taxon>Streptophyta</taxon>
        <taxon>Embryophyta</taxon>
        <taxon>Tracheophyta</taxon>
        <taxon>Spermatophyta</taxon>
        <taxon>Magnoliopsida</taxon>
        <taxon>Proteales</taxon>
        <taxon>Proteaceae</taxon>
        <taxon>Protea</taxon>
    </lineage>
</organism>
<keyword evidence="3 6" id="KW-0732">Signal</keyword>
<comment type="subcellular location">
    <subcellularLocation>
        <location evidence="1">Membrane</location>
        <topology evidence="1">Single-pass type I membrane protein</topology>
    </subcellularLocation>
</comment>
<accession>A0A9Q0R0Q2</accession>
<comment type="caution">
    <text evidence="9">The sequence shown here is derived from an EMBL/GenBank/DDBJ whole genome shotgun (WGS) entry which is preliminary data.</text>
</comment>
<keyword evidence="5" id="KW-0325">Glycoprotein</keyword>
<evidence type="ECO:0000256" key="1">
    <source>
        <dbReference type="ARBA" id="ARBA00004479"/>
    </source>
</evidence>
<keyword evidence="2" id="KW-0808">Transferase</keyword>